<dbReference type="PROSITE" id="PS00352">
    <property type="entry name" value="CSD_1"/>
    <property type="match status" value="1"/>
</dbReference>
<feature type="compositionally biased region" description="Basic and acidic residues" evidence="1">
    <location>
        <begin position="184"/>
        <end position="196"/>
    </location>
</feature>
<dbReference type="SUPFAM" id="SSF50249">
    <property type="entry name" value="Nucleic acid-binding proteins"/>
    <property type="match status" value="1"/>
</dbReference>
<dbReference type="Gene3D" id="2.40.50.140">
    <property type="entry name" value="Nucleic acid-binding proteins"/>
    <property type="match status" value="1"/>
</dbReference>
<reference evidence="3 4" key="2">
    <citation type="journal article" date="2019" name="G3 (Bethesda)">
        <title>Hybrid Assembly of the Genome of the Entomopathogenic Nematode Steinernema carpocapsae Identifies the X-Chromosome.</title>
        <authorList>
            <person name="Serra L."/>
            <person name="Macchietto M."/>
            <person name="Macias-Munoz A."/>
            <person name="McGill C.J."/>
            <person name="Rodriguez I.M."/>
            <person name="Rodriguez B."/>
            <person name="Murad R."/>
            <person name="Mortazavi A."/>
        </authorList>
    </citation>
    <scope>NUCLEOTIDE SEQUENCE [LARGE SCALE GENOMIC DNA]</scope>
    <source>
        <strain evidence="3 4">ALL</strain>
    </source>
</reference>
<dbReference type="InterPro" id="IPR012340">
    <property type="entry name" value="NA-bd_OB-fold"/>
</dbReference>
<feature type="compositionally biased region" description="Basic and acidic residues" evidence="1">
    <location>
        <begin position="21"/>
        <end position="31"/>
    </location>
</feature>
<dbReference type="AlphaFoldDB" id="A0A4U5PEF4"/>
<evidence type="ECO:0000313" key="3">
    <source>
        <dbReference type="EMBL" id="TKR94862.1"/>
    </source>
</evidence>
<feature type="compositionally biased region" description="Basic residues" evidence="1">
    <location>
        <begin position="249"/>
        <end position="265"/>
    </location>
</feature>
<keyword evidence="4" id="KW-1185">Reference proteome</keyword>
<dbReference type="STRING" id="34508.A0A4U5PEF4"/>
<dbReference type="InterPro" id="IPR050181">
    <property type="entry name" value="Cold_shock_domain"/>
</dbReference>
<dbReference type="Pfam" id="PF00313">
    <property type="entry name" value="CSD"/>
    <property type="match status" value="1"/>
</dbReference>
<dbReference type="CDD" id="cd04458">
    <property type="entry name" value="CSP_CDS"/>
    <property type="match status" value="1"/>
</dbReference>
<accession>A0A4U5PEF4</accession>
<sequence length="303" mass="33773">MVQETEAQEQKSVVEPEASEPESKAFAAEEKQPVEEGVIKGKVKWYSVRSHYGFIARDDEKADVFVHQSAIEKSVMHKQYYRTLGAEEPVEFYVVQGKKGLEAAKVTGPDGANVKGSRNYKMQFFPFRRAAGRRDDDRKLREDRARGDGQRDKPRGPRRQRGSKKDEKAAEDAEAADAVEAESTEEKTEESGEKTGKKSLKSRRRGNSGRGGRPRRDSKNASEEPSELEEASKSGEAAEESGEKSEHKRNAHKNRRRGQNKSKGPKPHEEEEDEKTAAEEKAVVGPAGDAAESLSSQMEDLKV</sequence>
<evidence type="ECO:0000259" key="2">
    <source>
        <dbReference type="PROSITE" id="PS51857"/>
    </source>
</evidence>
<feature type="region of interest" description="Disordered" evidence="1">
    <location>
        <begin position="125"/>
        <end position="303"/>
    </location>
</feature>
<dbReference type="GO" id="GO:0003676">
    <property type="term" value="F:nucleic acid binding"/>
    <property type="evidence" value="ECO:0007669"/>
    <property type="project" value="InterPro"/>
</dbReference>
<dbReference type="InterPro" id="IPR002059">
    <property type="entry name" value="CSP_DNA-bd"/>
</dbReference>
<feature type="compositionally biased region" description="Polar residues" evidence="1">
    <location>
        <begin position="293"/>
        <end position="303"/>
    </location>
</feature>
<feature type="compositionally biased region" description="Acidic residues" evidence="1">
    <location>
        <begin position="172"/>
        <end position="183"/>
    </location>
</feature>
<dbReference type="Proteomes" id="UP000298663">
    <property type="component" value="Unassembled WGS sequence"/>
</dbReference>
<organism evidence="3 4">
    <name type="scientific">Steinernema carpocapsae</name>
    <name type="common">Entomopathogenic nematode</name>
    <dbReference type="NCBI Taxonomy" id="34508"/>
    <lineage>
        <taxon>Eukaryota</taxon>
        <taxon>Metazoa</taxon>
        <taxon>Ecdysozoa</taxon>
        <taxon>Nematoda</taxon>
        <taxon>Chromadorea</taxon>
        <taxon>Rhabditida</taxon>
        <taxon>Tylenchina</taxon>
        <taxon>Panagrolaimomorpha</taxon>
        <taxon>Strongyloidoidea</taxon>
        <taxon>Steinernematidae</taxon>
        <taxon>Steinernema</taxon>
    </lineage>
</organism>
<dbReference type="SMART" id="SM00357">
    <property type="entry name" value="CSP"/>
    <property type="match status" value="1"/>
</dbReference>
<feature type="domain" description="CSD" evidence="2">
    <location>
        <begin position="38"/>
        <end position="108"/>
    </location>
</feature>
<comment type="caution">
    <text evidence="3">The sequence shown here is derived from an EMBL/GenBank/DDBJ whole genome shotgun (WGS) entry which is preliminary data.</text>
</comment>
<dbReference type="PANTHER" id="PTHR11544">
    <property type="entry name" value="COLD SHOCK DOMAIN CONTAINING PROTEINS"/>
    <property type="match status" value="1"/>
</dbReference>
<feature type="compositionally biased region" description="Basic residues" evidence="1">
    <location>
        <begin position="197"/>
        <end position="207"/>
    </location>
</feature>
<dbReference type="FunFam" id="2.40.50.140:FF:000274">
    <property type="entry name" value="Mitochondrial RNA binding protein"/>
    <property type="match status" value="1"/>
</dbReference>
<proteinExistence type="predicted"/>
<name>A0A4U5PEF4_STECR</name>
<feature type="region of interest" description="Disordered" evidence="1">
    <location>
        <begin position="1"/>
        <end position="31"/>
    </location>
</feature>
<dbReference type="EMBL" id="AZBU02000002">
    <property type="protein sequence ID" value="TKR94862.1"/>
    <property type="molecule type" value="Genomic_DNA"/>
</dbReference>
<feature type="compositionally biased region" description="Basic and acidic residues" evidence="1">
    <location>
        <begin position="132"/>
        <end position="155"/>
    </location>
</feature>
<reference evidence="3 4" key="1">
    <citation type="journal article" date="2015" name="Genome Biol.">
        <title>Comparative genomics of Steinernema reveals deeply conserved gene regulatory networks.</title>
        <authorList>
            <person name="Dillman A.R."/>
            <person name="Macchietto M."/>
            <person name="Porter C.F."/>
            <person name="Rogers A."/>
            <person name="Williams B."/>
            <person name="Antoshechkin I."/>
            <person name="Lee M.M."/>
            <person name="Goodwin Z."/>
            <person name="Lu X."/>
            <person name="Lewis E.E."/>
            <person name="Goodrich-Blair H."/>
            <person name="Stock S.P."/>
            <person name="Adams B.J."/>
            <person name="Sternberg P.W."/>
            <person name="Mortazavi A."/>
        </authorList>
    </citation>
    <scope>NUCLEOTIDE SEQUENCE [LARGE SCALE GENOMIC DNA]</scope>
    <source>
        <strain evidence="3 4">ALL</strain>
    </source>
</reference>
<dbReference type="InterPro" id="IPR011129">
    <property type="entry name" value="CSD"/>
</dbReference>
<protein>
    <recommendedName>
        <fullName evidence="2">CSD domain-containing protein</fullName>
    </recommendedName>
</protein>
<evidence type="ECO:0000256" key="1">
    <source>
        <dbReference type="SAM" id="MobiDB-lite"/>
    </source>
</evidence>
<dbReference type="PRINTS" id="PR00050">
    <property type="entry name" value="COLDSHOCK"/>
</dbReference>
<evidence type="ECO:0000313" key="4">
    <source>
        <dbReference type="Proteomes" id="UP000298663"/>
    </source>
</evidence>
<dbReference type="InterPro" id="IPR019844">
    <property type="entry name" value="CSD_CS"/>
</dbReference>
<dbReference type="PROSITE" id="PS51857">
    <property type="entry name" value="CSD_2"/>
    <property type="match status" value="1"/>
</dbReference>
<gene>
    <name evidence="3" type="ORF">L596_009096</name>
</gene>
<dbReference type="OrthoDB" id="203339at2759"/>